<sequence length="78" mass="8781">MEQKRPANRLRRSASLGTEINEDLVYSVAPTRGKSGSISCFYHSFPHLFLFRTSRSLSTPHLLRPVGWNNVPPALRTG</sequence>
<dbReference type="Proteomes" id="UP001207337">
    <property type="component" value="Unassembled WGS sequence"/>
</dbReference>
<accession>A0ABT3Q295</accession>
<name>A0ABT3Q295_9BACT</name>
<dbReference type="EMBL" id="JAJNDC010000004">
    <property type="protein sequence ID" value="MCW9714235.1"/>
    <property type="molecule type" value="Genomic_DNA"/>
</dbReference>
<evidence type="ECO:0000313" key="2">
    <source>
        <dbReference type="Proteomes" id="UP001207337"/>
    </source>
</evidence>
<protein>
    <submittedName>
        <fullName evidence="1">Uncharacterized protein</fullName>
    </submittedName>
</protein>
<organism evidence="1 2">
    <name type="scientific">Fodinibius salicampi</name>
    <dbReference type="NCBI Taxonomy" id="1920655"/>
    <lineage>
        <taxon>Bacteria</taxon>
        <taxon>Pseudomonadati</taxon>
        <taxon>Balneolota</taxon>
        <taxon>Balneolia</taxon>
        <taxon>Balneolales</taxon>
        <taxon>Balneolaceae</taxon>
        <taxon>Fodinibius</taxon>
    </lineage>
</organism>
<evidence type="ECO:0000313" key="1">
    <source>
        <dbReference type="EMBL" id="MCW9714235.1"/>
    </source>
</evidence>
<dbReference type="RefSeq" id="WP_265791376.1">
    <property type="nucleotide sequence ID" value="NZ_BAABRS010000004.1"/>
</dbReference>
<proteinExistence type="predicted"/>
<keyword evidence="2" id="KW-1185">Reference proteome</keyword>
<comment type="caution">
    <text evidence="1">The sequence shown here is derived from an EMBL/GenBank/DDBJ whole genome shotgun (WGS) entry which is preliminary data.</text>
</comment>
<gene>
    <name evidence="1" type="ORF">LQ318_15090</name>
</gene>
<reference evidence="1 2" key="1">
    <citation type="submission" date="2021-11" db="EMBL/GenBank/DDBJ databases">
        <title>Aliifidinibius sp. nov., a new bacterium isolated from saline soil.</title>
        <authorList>
            <person name="Galisteo C."/>
            <person name="De La Haba R."/>
            <person name="Sanchez-Porro C."/>
            <person name="Ventosa A."/>
        </authorList>
    </citation>
    <scope>NUCLEOTIDE SEQUENCE [LARGE SCALE GENOMIC DNA]</scope>
    <source>
        <strain evidence="1 2">KACC 190600</strain>
    </source>
</reference>